<protein>
    <recommendedName>
        <fullName evidence="1">AB hydrolase-1 domain-containing protein</fullName>
    </recommendedName>
</protein>
<dbReference type="SUPFAM" id="SSF53474">
    <property type="entry name" value="alpha/beta-Hydrolases"/>
    <property type="match status" value="1"/>
</dbReference>
<reference evidence="2 3" key="1">
    <citation type="journal article" date="2023" name="G3 (Bethesda)">
        <title>A haplotype-resolved chromosome-scale genome for Quercus rubra L. provides insights into the genetics of adaptive traits for red oak species.</title>
        <authorList>
            <person name="Kapoor B."/>
            <person name="Jenkins J."/>
            <person name="Schmutz J."/>
            <person name="Zhebentyayeva T."/>
            <person name="Kuelheim C."/>
            <person name="Coggeshall M."/>
            <person name="Heim C."/>
            <person name="Lasky J.R."/>
            <person name="Leites L."/>
            <person name="Islam-Faridi N."/>
            <person name="Romero-Severson J."/>
            <person name="DeLeo V.L."/>
            <person name="Lucas S.M."/>
            <person name="Lazic D."/>
            <person name="Gailing O."/>
            <person name="Carlson J."/>
            <person name="Staton M."/>
        </authorList>
    </citation>
    <scope>NUCLEOTIDE SEQUENCE [LARGE SCALE GENOMIC DNA]</scope>
    <source>
        <strain evidence="2">Pseudo-F2</strain>
    </source>
</reference>
<dbReference type="PANTHER" id="PTHR43139">
    <property type="entry name" value="SI:DKEY-122A22.2"/>
    <property type="match status" value="1"/>
</dbReference>
<dbReference type="Proteomes" id="UP001324115">
    <property type="component" value="Unassembled WGS sequence"/>
</dbReference>
<dbReference type="InterPro" id="IPR052370">
    <property type="entry name" value="Meta-cleavage_hydrolase"/>
</dbReference>
<feature type="domain" description="AB hydrolase-1" evidence="1">
    <location>
        <begin position="78"/>
        <end position="294"/>
    </location>
</feature>
<name>A0AAN7FHL8_QUERU</name>
<dbReference type="InterPro" id="IPR029058">
    <property type="entry name" value="AB_hydrolase_fold"/>
</dbReference>
<keyword evidence="3" id="KW-1185">Reference proteome</keyword>
<accession>A0AAN7FHL8</accession>
<dbReference type="AlphaFoldDB" id="A0AAN7FHL8"/>
<proteinExistence type="predicted"/>
<evidence type="ECO:0000313" key="3">
    <source>
        <dbReference type="Proteomes" id="UP001324115"/>
    </source>
</evidence>
<dbReference type="PANTHER" id="PTHR43139:SF37">
    <property type="entry name" value="ALPHA_BETA-HYDROLASES SUPERFAMILY PROTEIN"/>
    <property type="match status" value="1"/>
</dbReference>
<sequence length="327" mass="38569">MDFVQLSQAFLSYFSILLSILQCKVSVLSNLGRVFISFLDTMLSLNFRLCSMSPCTISLDDKTTMHFWTPNRRQLNKPTLVLIHGYGGNSRWQFFTQVWPLSRSFNLYVLDLLFFGKSYTNWTDRSEMFQARCIREGLKRLSVNNFSVVGISYRGYVTYRMAEIYQDEVEKVVIMSSGVCYTDDQKEKQLKKIGRNVFDLIMPEKAQDMRLFMNLCIYKSSPFKLIPNFFLTGFVQTICKKNRKEKLELAEHMLSQKADPNLPILTKKTLLIWGEKDNIFPVFLAHQLQRSSENESRLFRKRKSSFTTQHEMNCQHSWLIRYFFLYT</sequence>
<dbReference type="PRINTS" id="PR00111">
    <property type="entry name" value="ABHYDROLASE"/>
</dbReference>
<evidence type="ECO:0000259" key="1">
    <source>
        <dbReference type="Pfam" id="PF00561"/>
    </source>
</evidence>
<organism evidence="2 3">
    <name type="scientific">Quercus rubra</name>
    <name type="common">Northern red oak</name>
    <name type="synonym">Quercus borealis</name>
    <dbReference type="NCBI Taxonomy" id="3512"/>
    <lineage>
        <taxon>Eukaryota</taxon>
        <taxon>Viridiplantae</taxon>
        <taxon>Streptophyta</taxon>
        <taxon>Embryophyta</taxon>
        <taxon>Tracheophyta</taxon>
        <taxon>Spermatophyta</taxon>
        <taxon>Magnoliopsida</taxon>
        <taxon>eudicotyledons</taxon>
        <taxon>Gunneridae</taxon>
        <taxon>Pentapetalae</taxon>
        <taxon>rosids</taxon>
        <taxon>fabids</taxon>
        <taxon>Fagales</taxon>
        <taxon>Fagaceae</taxon>
        <taxon>Quercus</taxon>
    </lineage>
</organism>
<gene>
    <name evidence="2" type="ORF">RGQ29_021538</name>
</gene>
<comment type="caution">
    <text evidence="2">The sequence shown here is derived from an EMBL/GenBank/DDBJ whole genome shotgun (WGS) entry which is preliminary data.</text>
</comment>
<dbReference type="InterPro" id="IPR000073">
    <property type="entry name" value="AB_hydrolase_1"/>
</dbReference>
<dbReference type="Pfam" id="PF00561">
    <property type="entry name" value="Abhydrolase_1"/>
    <property type="match status" value="1"/>
</dbReference>
<dbReference type="Gene3D" id="3.40.50.1820">
    <property type="entry name" value="alpha/beta hydrolase"/>
    <property type="match status" value="1"/>
</dbReference>
<evidence type="ECO:0000313" key="2">
    <source>
        <dbReference type="EMBL" id="KAK4591366.1"/>
    </source>
</evidence>
<dbReference type="EMBL" id="JAXUIC010000005">
    <property type="protein sequence ID" value="KAK4591366.1"/>
    <property type="molecule type" value="Genomic_DNA"/>
</dbReference>